<feature type="transmembrane region" description="Helical" evidence="6">
    <location>
        <begin position="293"/>
        <end position="316"/>
    </location>
</feature>
<evidence type="ECO:0000256" key="6">
    <source>
        <dbReference type="SAM" id="Phobius"/>
    </source>
</evidence>
<dbReference type="GO" id="GO:0016020">
    <property type="term" value="C:membrane"/>
    <property type="evidence" value="ECO:0007669"/>
    <property type="project" value="UniProtKB-SubCell"/>
</dbReference>
<evidence type="ECO:0000313" key="8">
    <source>
        <dbReference type="EMBL" id="MBB4039721.1"/>
    </source>
</evidence>
<evidence type="ECO:0000256" key="3">
    <source>
        <dbReference type="ARBA" id="ARBA00022692"/>
    </source>
</evidence>
<feature type="transmembrane region" description="Helical" evidence="6">
    <location>
        <begin position="336"/>
        <end position="360"/>
    </location>
</feature>
<comment type="similarity">
    <text evidence="2">Belongs to the MscS (TC 1.A.23) family.</text>
</comment>
<dbReference type="AlphaFoldDB" id="A0A7W6N7K0"/>
<evidence type="ECO:0000259" key="7">
    <source>
        <dbReference type="Pfam" id="PF00924"/>
    </source>
</evidence>
<keyword evidence="9" id="KW-1185">Reference proteome</keyword>
<dbReference type="SUPFAM" id="SSF82861">
    <property type="entry name" value="Mechanosensitive channel protein MscS (YggB), transmembrane region"/>
    <property type="match status" value="1"/>
</dbReference>
<dbReference type="GO" id="GO:0008381">
    <property type="term" value="F:mechanosensitive monoatomic ion channel activity"/>
    <property type="evidence" value="ECO:0007669"/>
    <property type="project" value="UniProtKB-ARBA"/>
</dbReference>
<evidence type="ECO:0000256" key="4">
    <source>
        <dbReference type="ARBA" id="ARBA00022989"/>
    </source>
</evidence>
<feature type="transmembrane region" description="Helical" evidence="6">
    <location>
        <begin position="372"/>
        <end position="391"/>
    </location>
</feature>
<dbReference type="PANTHER" id="PTHR30566">
    <property type="entry name" value="YNAI-RELATED MECHANOSENSITIVE ION CHANNEL"/>
    <property type="match status" value="1"/>
</dbReference>
<name>A0A7W6N7K0_9HYPH</name>
<sequence length="591" mass="64358">MDRETFRRIDERERAMTASSQRPLQEMAVPLVATLLVVLFIALQFLGAPRALGNLSFIAPVQTSSPRATIEGFRADVARATRVLMEAYRENRSEPGLFWSESVAGKVAEADALLSRASRTLDLRDIPPVELEHRRLEAVLLLKEILDRVPLPEARSIPGDEDLAGKPLPNWNVPGTEIRIARMADGPRAGEYLFSSETVGQLENVYRRIRNVPNASGTQEDFYDFFSQSPGHLLPPKSFSVIEALPESLRIEIEGQAIWQWIAFILVTGLAVGSVVGMHSLARAASASQSGTVQVLANSITPGTVAVAALFVRYMIDNQINLTGQVNSRIEEIAEGIAYIAMIWAILAFSNTLAGRLYLSATQSIDAHLARAAIRLAGLSGAIVLLIYGASHLGIPLAGLLAGLGVGGLAVALAAKPTLENFIGGLILYADRPVRVGDLCRFGNLEGRVEEIGIRSTRIRGLDRTLITIPNATFVNMNIINLTSRDRMPYDRVVGLAASDAAAIRHEIEAIAALVAEHPKIERGSVRVRLREGHEEKPKVEIHALIATSKWDDFLQIQQDIDLMLRDHMLARTAVTEDASATNVVALKDPA</sequence>
<feature type="transmembrane region" description="Helical" evidence="6">
    <location>
        <begin position="397"/>
        <end position="415"/>
    </location>
</feature>
<dbReference type="InterPro" id="IPR010920">
    <property type="entry name" value="LSM_dom_sf"/>
</dbReference>
<accession>A0A7W6N7K0</accession>
<evidence type="ECO:0000313" key="9">
    <source>
        <dbReference type="Proteomes" id="UP000519439"/>
    </source>
</evidence>
<evidence type="ECO:0000256" key="2">
    <source>
        <dbReference type="ARBA" id="ARBA00008017"/>
    </source>
</evidence>
<dbReference type="InterPro" id="IPR011014">
    <property type="entry name" value="MscS_channel_TM-2"/>
</dbReference>
<dbReference type="InterPro" id="IPR023408">
    <property type="entry name" value="MscS_beta-dom_sf"/>
</dbReference>
<gene>
    <name evidence="8" type="ORF">GGR34_001368</name>
</gene>
<dbReference type="PANTHER" id="PTHR30566:SF5">
    <property type="entry name" value="MECHANOSENSITIVE ION CHANNEL PROTEIN 1, MITOCHONDRIAL-RELATED"/>
    <property type="match status" value="1"/>
</dbReference>
<dbReference type="SUPFAM" id="SSF50182">
    <property type="entry name" value="Sm-like ribonucleoproteins"/>
    <property type="match status" value="1"/>
</dbReference>
<dbReference type="InterPro" id="IPR006685">
    <property type="entry name" value="MscS_channel_2nd"/>
</dbReference>
<dbReference type="Gene3D" id="2.30.30.60">
    <property type="match status" value="1"/>
</dbReference>
<dbReference type="Proteomes" id="UP000519439">
    <property type="component" value="Unassembled WGS sequence"/>
</dbReference>
<keyword evidence="5 6" id="KW-0472">Membrane</keyword>
<reference evidence="8 9" key="1">
    <citation type="submission" date="2020-08" db="EMBL/GenBank/DDBJ databases">
        <title>Genomic Encyclopedia of Type Strains, Phase IV (KMG-IV): sequencing the most valuable type-strain genomes for metagenomic binning, comparative biology and taxonomic classification.</title>
        <authorList>
            <person name="Goeker M."/>
        </authorList>
    </citation>
    <scope>NUCLEOTIDE SEQUENCE [LARGE SCALE GENOMIC DNA]</scope>
    <source>
        <strain evidence="8 9">DSM 15743</strain>
    </source>
</reference>
<comment type="subcellular location">
    <subcellularLocation>
        <location evidence="1">Membrane</location>
        <topology evidence="1">Multi-pass membrane protein</topology>
    </subcellularLocation>
</comment>
<dbReference type="EMBL" id="JACIDC010000004">
    <property type="protein sequence ID" value="MBB4039721.1"/>
    <property type="molecule type" value="Genomic_DNA"/>
</dbReference>
<protein>
    <submittedName>
        <fullName evidence="8">MscS family membrane protein</fullName>
    </submittedName>
</protein>
<feature type="transmembrane region" description="Helical" evidence="6">
    <location>
        <begin position="28"/>
        <end position="47"/>
    </location>
</feature>
<dbReference type="Pfam" id="PF00924">
    <property type="entry name" value="MS_channel_2nd"/>
    <property type="match status" value="1"/>
</dbReference>
<evidence type="ECO:0000256" key="5">
    <source>
        <dbReference type="ARBA" id="ARBA00023136"/>
    </source>
</evidence>
<keyword evidence="3 6" id="KW-0812">Transmembrane</keyword>
<evidence type="ECO:0000256" key="1">
    <source>
        <dbReference type="ARBA" id="ARBA00004141"/>
    </source>
</evidence>
<feature type="transmembrane region" description="Helical" evidence="6">
    <location>
        <begin position="258"/>
        <end position="281"/>
    </location>
</feature>
<comment type="caution">
    <text evidence="8">The sequence shown here is derived from an EMBL/GenBank/DDBJ whole genome shotgun (WGS) entry which is preliminary data.</text>
</comment>
<proteinExistence type="inferred from homology"/>
<feature type="domain" description="Mechanosensitive ion channel MscS" evidence="7">
    <location>
        <begin position="419"/>
        <end position="483"/>
    </location>
</feature>
<organism evidence="8 9">
    <name type="scientific">Microvirga flocculans</name>
    <dbReference type="NCBI Taxonomy" id="217168"/>
    <lineage>
        <taxon>Bacteria</taxon>
        <taxon>Pseudomonadati</taxon>
        <taxon>Pseudomonadota</taxon>
        <taxon>Alphaproteobacteria</taxon>
        <taxon>Hyphomicrobiales</taxon>
        <taxon>Methylobacteriaceae</taxon>
        <taxon>Microvirga</taxon>
    </lineage>
</organism>
<dbReference type="RefSeq" id="WP_027315670.1">
    <property type="nucleotide sequence ID" value="NZ_JACIDC010000004.1"/>
</dbReference>
<keyword evidence="4 6" id="KW-1133">Transmembrane helix</keyword>
<dbReference type="Gene3D" id="1.10.287.1260">
    <property type="match status" value="1"/>
</dbReference>